<evidence type="ECO:0000313" key="1">
    <source>
        <dbReference type="EMBL" id="SCV00207.1"/>
    </source>
</evidence>
<keyword evidence="2" id="KW-1185">Reference proteome</keyword>
<name>A0A1G4K858_9SACH</name>
<dbReference type="EMBL" id="LT598484">
    <property type="protein sequence ID" value="SCV00207.1"/>
    <property type="molecule type" value="Genomic_DNA"/>
</dbReference>
<protein>
    <submittedName>
        <fullName evidence="1">LAME_0G08240g1_1</fullName>
    </submittedName>
</protein>
<proteinExistence type="predicted"/>
<evidence type="ECO:0000313" key="2">
    <source>
        <dbReference type="Proteomes" id="UP000191144"/>
    </source>
</evidence>
<dbReference type="Proteomes" id="UP000191144">
    <property type="component" value="Chromosome G"/>
</dbReference>
<accession>A0A1G4K858</accession>
<dbReference type="AlphaFoldDB" id="A0A1G4K858"/>
<organism evidence="1 2">
    <name type="scientific">Lachancea meyersii CBS 8951</name>
    <dbReference type="NCBI Taxonomy" id="1266667"/>
    <lineage>
        <taxon>Eukaryota</taxon>
        <taxon>Fungi</taxon>
        <taxon>Dikarya</taxon>
        <taxon>Ascomycota</taxon>
        <taxon>Saccharomycotina</taxon>
        <taxon>Saccharomycetes</taxon>
        <taxon>Saccharomycetales</taxon>
        <taxon>Saccharomycetaceae</taxon>
        <taxon>Lachancea</taxon>
    </lineage>
</organism>
<sequence length="156" mass="17901">MANDLGMENVALLEHLLRVNRDHQPLFNSFILKRDQLRRCNAAVWAFRALDKLRVLYELSDVMQADTPVSDLALYALLEKLNLLFSRGPRWEEPQVLDARALTVALLKLLIRICNVVGTDTLDSKVRPSLQRSVATAIRTQFIAEYIRALWDVLDE</sequence>
<dbReference type="OrthoDB" id="4032406at2759"/>
<gene>
    <name evidence="1" type="ORF">LAME_0G08240G</name>
</gene>
<reference evidence="2" key="1">
    <citation type="submission" date="2016-03" db="EMBL/GenBank/DDBJ databases">
        <authorList>
            <person name="Devillers Hugo."/>
        </authorList>
    </citation>
    <scope>NUCLEOTIDE SEQUENCE [LARGE SCALE GENOMIC DNA]</scope>
</reference>